<reference evidence="2" key="1">
    <citation type="submission" date="2006-10" db="EMBL/GenBank/DDBJ databases">
        <title>Complete sequence of Solibacter usitatus Ellin6076.</title>
        <authorList>
            <consortium name="US DOE Joint Genome Institute"/>
            <person name="Copeland A."/>
            <person name="Lucas S."/>
            <person name="Lapidus A."/>
            <person name="Barry K."/>
            <person name="Detter J.C."/>
            <person name="Glavina del Rio T."/>
            <person name="Hammon N."/>
            <person name="Israni S."/>
            <person name="Dalin E."/>
            <person name="Tice H."/>
            <person name="Pitluck S."/>
            <person name="Thompson L.S."/>
            <person name="Brettin T."/>
            <person name="Bruce D."/>
            <person name="Han C."/>
            <person name="Tapia R."/>
            <person name="Gilna P."/>
            <person name="Schmutz J."/>
            <person name="Larimer F."/>
            <person name="Land M."/>
            <person name="Hauser L."/>
            <person name="Kyrpides N."/>
            <person name="Mikhailova N."/>
            <person name="Janssen P.H."/>
            <person name="Kuske C.R."/>
            <person name="Richardson P."/>
        </authorList>
    </citation>
    <scope>NUCLEOTIDE SEQUENCE</scope>
    <source>
        <strain evidence="2">Ellin6076</strain>
    </source>
</reference>
<keyword evidence="2" id="KW-0472">Membrane</keyword>
<dbReference type="OrthoDB" id="150725at2"/>
<dbReference type="InterPro" id="IPR027383">
    <property type="entry name" value="Znf_put"/>
</dbReference>
<dbReference type="AlphaFoldDB" id="Q01NU6"/>
<evidence type="ECO:0000259" key="1">
    <source>
        <dbReference type="Pfam" id="PF13490"/>
    </source>
</evidence>
<dbReference type="Gene3D" id="1.10.10.1320">
    <property type="entry name" value="Anti-sigma factor, zinc-finger domain"/>
    <property type="match status" value="1"/>
</dbReference>
<dbReference type="InParanoid" id="Q01NU6"/>
<dbReference type="EMBL" id="CP000473">
    <property type="protein sequence ID" value="ABJ88674.1"/>
    <property type="molecule type" value="Genomic_DNA"/>
</dbReference>
<gene>
    <name evidence="2" type="ordered locus">Acid_7776</name>
</gene>
<dbReference type="HOGENOM" id="CLU_1342522_0_0_0"/>
<dbReference type="STRING" id="234267.Acid_7776"/>
<dbReference type="Pfam" id="PF13490">
    <property type="entry name" value="zf-HC2"/>
    <property type="match status" value="1"/>
</dbReference>
<organism evidence="2">
    <name type="scientific">Solibacter usitatus (strain Ellin6076)</name>
    <dbReference type="NCBI Taxonomy" id="234267"/>
    <lineage>
        <taxon>Bacteria</taxon>
        <taxon>Pseudomonadati</taxon>
        <taxon>Acidobacteriota</taxon>
        <taxon>Terriglobia</taxon>
        <taxon>Bryobacterales</taxon>
        <taxon>Solibacteraceae</taxon>
        <taxon>Candidatus Solibacter</taxon>
    </lineage>
</organism>
<sequence precursor="true">MSCSPFDLNDYFLKELPSPQRLQVEAHVRTCDACREDLDRLQITEAALFTFRDEEIPQRIAFVSDKIFEPSPLRRWFAGFWGSTARLGFASAAMLSCAIFYFAATRTAPAPNRPAVIEKVTVAAAPSPAQIQEQINQAVAVAVAEVEARQAEKTNKLVADLEHRSDEMRRSLQLVAGEYDLNRKRAQREVHSAMVRPAEIGDPK</sequence>
<dbReference type="InterPro" id="IPR041916">
    <property type="entry name" value="Anti_sigma_zinc_sf"/>
</dbReference>
<feature type="domain" description="Putative zinc-finger" evidence="1">
    <location>
        <begin position="8"/>
        <end position="35"/>
    </location>
</feature>
<accession>Q01NU6</accession>
<keyword evidence="2" id="KW-0812">Transmembrane</keyword>
<protein>
    <submittedName>
        <fullName evidence="2">Putative transmembrane anti-sigma factor</fullName>
    </submittedName>
</protein>
<proteinExistence type="predicted"/>
<evidence type="ECO:0000313" key="2">
    <source>
        <dbReference type="EMBL" id="ABJ88674.1"/>
    </source>
</evidence>
<name>Q01NU6_SOLUE</name>
<dbReference type="KEGG" id="sus:Acid_7776"/>